<dbReference type="Gene3D" id="3.40.50.2300">
    <property type="match status" value="1"/>
</dbReference>
<keyword evidence="6" id="KW-0805">Transcription regulation</keyword>
<dbReference type="Gene3D" id="1.10.10.10">
    <property type="entry name" value="Winged helix-like DNA-binding domain superfamily/Winged helix DNA-binding domain"/>
    <property type="match status" value="1"/>
</dbReference>
<evidence type="ECO:0000259" key="16">
    <source>
        <dbReference type="PROSITE" id="PS50110"/>
    </source>
</evidence>
<dbReference type="GO" id="GO:0005829">
    <property type="term" value="C:cytosol"/>
    <property type="evidence" value="ECO:0007669"/>
    <property type="project" value="TreeGrafter"/>
</dbReference>
<evidence type="ECO:0000256" key="8">
    <source>
        <dbReference type="ARBA" id="ARBA00023125"/>
    </source>
</evidence>
<keyword evidence="7" id="KW-0843">Virulence</keyword>
<dbReference type="PROSITE" id="PS51755">
    <property type="entry name" value="OMPR_PHOB"/>
    <property type="match status" value="1"/>
</dbReference>
<keyword evidence="19" id="KW-1185">Reference proteome</keyword>
<evidence type="ECO:0000256" key="4">
    <source>
        <dbReference type="ARBA" id="ARBA00022553"/>
    </source>
</evidence>
<evidence type="ECO:0000256" key="9">
    <source>
        <dbReference type="ARBA" id="ARBA00023159"/>
    </source>
</evidence>
<evidence type="ECO:0000256" key="3">
    <source>
        <dbReference type="ARBA" id="ARBA00022491"/>
    </source>
</evidence>
<dbReference type="Proteomes" id="UP000674938">
    <property type="component" value="Unassembled WGS sequence"/>
</dbReference>
<protein>
    <recommendedName>
        <fullName evidence="13">Heme response regulator HssR</fullName>
    </recommendedName>
</protein>
<dbReference type="Pfam" id="PF00486">
    <property type="entry name" value="Trans_reg_C"/>
    <property type="match status" value="1"/>
</dbReference>
<dbReference type="InterPro" id="IPR011006">
    <property type="entry name" value="CheY-like_superfamily"/>
</dbReference>
<dbReference type="SUPFAM" id="SSF52172">
    <property type="entry name" value="CheY-like"/>
    <property type="match status" value="1"/>
</dbReference>
<comment type="caution">
    <text evidence="18">The sequence shown here is derived from an EMBL/GenBank/DDBJ whole genome shotgun (WGS) entry which is preliminary data.</text>
</comment>
<organism evidence="18 19">
    <name type="scientific">Vagococcus allomyrinae</name>
    <dbReference type="NCBI Taxonomy" id="2794353"/>
    <lineage>
        <taxon>Bacteria</taxon>
        <taxon>Bacillati</taxon>
        <taxon>Bacillota</taxon>
        <taxon>Bacilli</taxon>
        <taxon>Lactobacillales</taxon>
        <taxon>Enterococcaceae</taxon>
        <taxon>Vagococcus</taxon>
    </lineage>
</organism>
<dbReference type="FunFam" id="3.40.50.2300:FF:000001">
    <property type="entry name" value="DNA-binding response regulator PhoB"/>
    <property type="match status" value="1"/>
</dbReference>
<keyword evidence="4 14" id="KW-0597">Phosphoprotein</keyword>
<comment type="function">
    <text evidence="12">Member of the two-component regulatory system HssS/HssR involved in intracellular heme homeostasis and tempering of staphylococcal virulence. Phosphorylated HssR binds to a direct repeat sequence within hrtAB promoter and activates the expression of hrtAB, an efflux pump, in response to extracellular heme, hemin, hemoglobin or blood.</text>
</comment>
<proteinExistence type="predicted"/>
<evidence type="ECO:0000256" key="5">
    <source>
        <dbReference type="ARBA" id="ARBA00023012"/>
    </source>
</evidence>
<dbReference type="PANTHER" id="PTHR48111:SF49">
    <property type="entry name" value="HEME RESPONSE REGULATOR HSSR"/>
    <property type="match status" value="1"/>
</dbReference>
<dbReference type="SMART" id="SM00448">
    <property type="entry name" value="REC"/>
    <property type="match status" value="1"/>
</dbReference>
<dbReference type="GO" id="GO:0000976">
    <property type="term" value="F:transcription cis-regulatory region binding"/>
    <property type="evidence" value="ECO:0007669"/>
    <property type="project" value="TreeGrafter"/>
</dbReference>
<evidence type="ECO:0000256" key="14">
    <source>
        <dbReference type="PROSITE-ProRule" id="PRU00169"/>
    </source>
</evidence>
<dbReference type="RefSeq" id="WP_209531611.1">
    <property type="nucleotide sequence ID" value="NZ_JAEEGA010000019.1"/>
</dbReference>
<evidence type="ECO:0000256" key="6">
    <source>
        <dbReference type="ARBA" id="ARBA00023015"/>
    </source>
</evidence>
<dbReference type="AlphaFoldDB" id="A0A940SXX0"/>
<dbReference type="CDD" id="cd00383">
    <property type="entry name" value="trans_reg_C"/>
    <property type="match status" value="1"/>
</dbReference>
<evidence type="ECO:0000256" key="13">
    <source>
        <dbReference type="ARBA" id="ARBA00039976"/>
    </source>
</evidence>
<dbReference type="InterPro" id="IPR001789">
    <property type="entry name" value="Sig_transdc_resp-reg_receiver"/>
</dbReference>
<sequence length="223" mass="26073">MATILIAEDEKNIQTLFTRLLKQAHYHSLTADNGIEALAIIEEQQVDLLILDIMMPEMDGFEVVEMVRRWNPDLPIMMVTAKEAVTDKKRSFLSGADDYLVKPVDETEFILRVQALLRRSKIYSEKRLTVNQTTLNSESFTIQTGGEQWELPKKEFMLLFKLLSYPNKIFTRQQLMEEFWERDSHSDERTIDTHIKKLRKKFADNPDFDIITVRGLGYKAVKK</sequence>
<keyword evidence="3" id="KW-0678">Repressor</keyword>
<evidence type="ECO:0000256" key="15">
    <source>
        <dbReference type="PROSITE-ProRule" id="PRU01091"/>
    </source>
</evidence>
<feature type="modified residue" description="4-aspartylphosphate" evidence="14">
    <location>
        <position position="52"/>
    </location>
</feature>
<evidence type="ECO:0000256" key="2">
    <source>
        <dbReference type="ARBA" id="ARBA00022490"/>
    </source>
</evidence>
<feature type="domain" description="OmpR/PhoB-type" evidence="17">
    <location>
        <begin position="125"/>
        <end position="222"/>
    </location>
</feature>
<keyword evidence="2" id="KW-0963">Cytoplasm</keyword>
<keyword evidence="5" id="KW-0902">Two-component regulatory system</keyword>
<dbReference type="PROSITE" id="PS50110">
    <property type="entry name" value="RESPONSE_REGULATORY"/>
    <property type="match status" value="1"/>
</dbReference>
<evidence type="ECO:0000313" key="19">
    <source>
        <dbReference type="Proteomes" id="UP000674938"/>
    </source>
</evidence>
<dbReference type="GO" id="GO:0032993">
    <property type="term" value="C:protein-DNA complex"/>
    <property type="evidence" value="ECO:0007669"/>
    <property type="project" value="TreeGrafter"/>
</dbReference>
<feature type="domain" description="Response regulatory" evidence="16">
    <location>
        <begin position="3"/>
        <end position="117"/>
    </location>
</feature>
<reference evidence="18" key="1">
    <citation type="submission" date="2020-12" db="EMBL/GenBank/DDBJ databases">
        <title>Vagococcus allomyrinae sp. nov. and Enterococcus lavae sp. nov., isolated from the larvae of Allomyrina dichotoma.</title>
        <authorList>
            <person name="Lee S.D."/>
        </authorList>
    </citation>
    <scope>NUCLEOTIDE SEQUENCE</scope>
    <source>
        <strain evidence="18">BWB3-3</strain>
    </source>
</reference>
<gene>
    <name evidence="18" type="ORF">I6N95_22385</name>
</gene>
<dbReference type="GO" id="GO:0071555">
    <property type="term" value="P:cell wall organization"/>
    <property type="evidence" value="ECO:0007669"/>
    <property type="project" value="UniProtKB-KW"/>
</dbReference>
<evidence type="ECO:0000256" key="11">
    <source>
        <dbReference type="ARBA" id="ARBA00023316"/>
    </source>
</evidence>
<keyword evidence="10" id="KW-0804">Transcription</keyword>
<dbReference type="InterPro" id="IPR039420">
    <property type="entry name" value="WalR-like"/>
</dbReference>
<evidence type="ECO:0000313" key="18">
    <source>
        <dbReference type="EMBL" id="MBP1043781.1"/>
    </source>
</evidence>
<comment type="subcellular location">
    <subcellularLocation>
        <location evidence="1">Cytoplasm</location>
    </subcellularLocation>
</comment>
<accession>A0A940SXX0</accession>
<dbReference type="GO" id="GO:0006355">
    <property type="term" value="P:regulation of DNA-templated transcription"/>
    <property type="evidence" value="ECO:0007669"/>
    <property type="project" value="InterPro"/>
</dbReference>
<dbReference type="SMART" id="SM00862">
    <property type="entry name" value="Trans_reg_C"/>
    <property type="match status" value="1"/>
</dbReference>
<evidence type="ECO:0000256" key="12">
    <source>
        <dbReference type="ARBA" id="ARBA00037471"/>
    </source>
</evidence>
<evidence type="ECO:0000259" key="17">
    <source>
        <dbReference type="PROSITE" id="PS51755"/>
    </source>
</evidence>
<evidence type="ECO:0000256" key="1">
    <source>
        <dbReference type="ARBA" id="ARBA00004496"/>
    </source>
</evidence>
<dbReference type="PANTHER" id="PTHR48111">
    <property type="entry name" value="REGULATOR OF RPOS"/>
    <property type="match status" value="1"/>
</dbReference>
<evidence type="ECO:0000256" key="7">
    <source>
        <dbReference type="ARBA" id="ARBA00023026"/>
    </source>
</evidence>
<dbReference type="Pfam" id="PF00072">
    <property type="entry name" value="Response_reg"/>
    <property type="match status" value="1"/>
</dbReference>
<keyword evidence="8 15" id="KW-0238">DNA-binding</keyword>
<keyword evidence="11" id="KW-0961">Cell wall biogenesis/degradation</keyword>
<dbReference type="EMBL" id="JAEEGA010000019">
    <property type="protein sequence ID" value="MBP1043781.1"/>
    <property type="molecule type" value="Genomic_DNA"/>
</dbReference>
<dbReference type="InterPro" id="IPR001867">
    <property type="entry name" value="OmpR/PhoB-type_DNA-bd"/>
</dbReference>
<dbReference type="InterPro" id="IPR036388">
    <property type="entry name" value="WH-like_DNA-bd_sf"/>
</dbReference>
<feature type="DNA-binding region" description="OmpR/PhoB-type" evidence="15">
    <location>
        <begin position="125"/>
        <end position="222"/>
    </location>
</feature>
<name>A0A940SXX0_9ENTE</name>
<dbReference type="GO" id="GO:0000156">
    <property type="term" value="F:phosphorelay response regulator activity"/>
    <property type="evidence" value="ECO:0007669"/>
    <property type="project" value="TreeGrafter"/>
</dbReference>
<dbReference type="CDD" id="cd17574">
    <property type="entry name" value="REC_OmpR"/>
    <property type="match status" value="1"/>
</dbReference>
<evidence type="ECO:0000256" key="10">
    <source>
        <dbReference type="ARBA" id="ARBA00023163"/>
    </source>
</evidence>
<keyword evidence="9" id="KW-0010">Activator</keyword>